<comment type="caution">
    <text evidence="4">The sequence shown here is derived from an EMBL/GenBank/DDBJ whole genome shotgun (WGS) entry which is preliminary data.</text>
</comment>
<dbReference type="EMBL" id="MKIE01000009">
    <property type="protein sequence ID" value="OHW61633.1"/>
    <property type="molecule type" value="Genomic_DNA"/>
</dbReference>
<feature type="region of interest" description="Disordered" evidence="2">
    <location>
        <begin position="309"/>
        <end position="356"/>
    </location>
</feature>
<gene>
    <name evidence="4" type="ORF">EUAN_19530</name>
</gene>
<dbReference type="AlphaFoldDB" id="A0A1S1V4S3"/>
<dbReference type="SUPFAM" id="SSF158499">
    <property type="entry name" value="DnaD domain-like"/>
    <property type="match status" value="2"/>
</dbReference>
<organism evidence="4 5">
    <name type="scientific">Andreesenia angusta</name>
    <dbReference type="NCBI Taxonomy" id="39480"/>
    <lineage>
        <taxon>Bacteria</taxon>
        <taxon>Bacillati</taxon>
        <taxon>Bacillota</taxon>
        <taxon>Tissierellia</taxon>
        <taxon>Tissierellales</taxon>
        <taxon>Gottschalkiaceae</taxon>
        <taxon>Andreesenia</taxon>
    </lineage>
</organism>
<sequence>MAFFIETTKVDLGSTPIENIFLNDFMPMADGTHVKVYLLGFKLTRDDDKHLVITNSLLAKHLSIPLSDVLAAWDFWEQKGIIIKHPKENSADQFDYDVEFKSLVQLYITNNYQIFMPEKPQPRKSVDTLYRSTVDDLVEVSYNPHISDMFKKIDHIVRRQLQAVERTKILDWFYNYNVSPEVIVQAFYIAVEKQGKKSVGYVEGIIRNWYDLGITNAEELEKYLKQNESAYHRYQQVKKAIGAVNTIPTESEKKIMNRWFEDWKFSTELVMKACEKSSSTANPSVNYINGILSSWHEKGIRTVEDVEREASSYKSEKPRSNPPAVKKTAFHNFEQRSSGYSNEDLEQLIREKNKSK</sequence>
<evidence type="ECO:0000256" key="2">
    <source>
        <dbReference type="SAM" id="MobiDB-lite"/>
    </source>
</evidence>
<evidence type="ECO:0000259" key="3">
    <source>
        <dbReference type="Pfam" id="PF07261"/>
    </source>
</evidence>
<accession>A0A1S1V4S3</accession>
<dbReference type="Gene3D" id="1.10.10.630">
    <property type="entry name" value="DnaD domain-like"/>
    <property type="match status" value="2"/>
</dbReference>
<dbReference type="OrthoDB" id="1652900at2"/>
<proteinExistence type="inferred from homology"/>
<feature type="domain" description="DnaB/C C-terminal" evidence="3">
    <location>
        <begin position="150"/>
        <end position="223"/>
    </location>
</feature>
<dbReference type="NCBIfam" id="TIGR01446">
    <property type="entry name" value="DnaD_dom"/>
    <property type="match status" value="2"/>
</dbReference>
<evidence type="ECO:0000256" key="1">
    <source>
        <dbReference type="ARBA" id="ARBA00093462"/>
    </source>
</evidence>
<dbReference type="InterPro" id="IPR006343">
    <property type="entry name" value="DnaB/C_C"/>
</dbReference>
<dbReference type="Proteomes" id="UP000180254">
    <property type="component" value="Unassembled WGS sequence"/>
</dbReference>
<keyword evidence="5" id="KW-1185">Reference proteome</keyword>
<dbReference type="STRING" id="39480.EUAN_19530"/>
<evidence type="ECO:0000313" key="5">
    <source>
        <dbReference type="Proteomes" id="UP000180254"/>
    </source>
</evidence>
<evidence type="ECO:0000313" key="4">
    <source>
        <dbReference type="EMBL" id="OHW61633.1"/>
    </source>
</evidence>
<name>A0A1S1V4S3_9FIRM</name>
<comment type="similarity">
    <text evidence="1">Belongs to the DnaB/DnaD family.</text>
</comment>
<feature type="compositionally biased region" description="Basic and acidic residues" evidence="2">
    <location>
        <begin position="309"/>
        <end position="319"/>
    </location>
</feature>
<dbReference type="PANTHER" id="PTHR37293">
    <property type="entry name" value="PHAGE REPLICATION PROTEIN-RELATED"/>
    <property type="match status" value="1"/>
</dbReference>
<dbReference type="PIRSF" id="PIRSF033722">
    <property type="entry name" value="DnaD_CA_C3587_prd"/>
    <property type="match status" value="1"/>
</dbReference>
<protein>
    <submittedName>
        <fullName evidence="4">Replication initiation and membrane attachment</fullName>
    </submittedName>
</protein>
<feature type="domain" description="DnaB/C C-terminal" evidence="3">
    <location>
        <begin position="247"/>
        <end position="308"/>
    </location>
</feature>
<dbReference type="InterPro" id="IPR053162">
    <property type="entry name" value="DnaD"/>
</dbReference>
<dbReference type="InterPro" id="IPR017019">
    <property type="entry name" value="DNA_replication_prd_bac"/>
</dbReference>
<dbReference type="PANTHER" id="PTHR37293:SF5">
    <property type="entry name" value="DNA REPLICATION PROTEIN"/>
    <property type="match status" value="1"/>
</dbReference>
<feature type="compositionally biased region" description="Basic and acidic residues" evidence="2">
    <location>
        <begin position="347"/>
        <end position="356"/>
    </location>
</feature>
<reference evidence="4 5" key="1">
    <citation type="submission" date="2016-09" db="EMBL/GenBank/DDBJ databases">
        <title>Genome sequence of Eubacterium angustum.</title>
        <authorList>
            <person name="Poehlein A."/>
            <person name="Daniel R."/>
        </authorList>
    </citation>
    <scope>NUCLEOTIDE SEQUENCE [LARGE SCALE GENOMIC DNA]</scope>
    <source>
        <strain evidence="4 5">DSM 1989</strain>
    </source>
</reference>
<dbReference type="RefSeq" id="WP_071064058.1">
    <property type="nucleotide sequence ID" value="NZ_MKIE01000009.1"/>
</dbReference>
<dbReference type="InterPro" id="IPR034829">
    <property type="entry name" value="DnaD-like_sf"/>
</dbReference>
<dbReference type="Pfam" id="PF07261">
    <property type="entry name" value="DnaB_2"/>
    <property type="match status" value="2"/>
</dbReference>